<evidence type="ECO:0000313" key="1">
    <source>
        <dbReference type="EMBL" id="EFM32046.1"/>
    </source>
</evidence>
<comment type="caution">
    <text evidence="1">The sequence shown here is derived from an EMBL/GenBank/DDBJ whole genome shotgun (WGS) entry which is preliminary data.</text>
</comment>
<dbReference type="AlphaFoldDB" id="E0PP61"/>
<sequence>MQEVVTTIGYTATQHASVSYFCFEFESLYILDLSIKMLVKNFPNYINKNWKAGLGRSLHCFSALVETGKLNVLFVIGTVFSEKRELIVNGKIYPMRKECYFILLREVASLGS</sequence>
<dbReference type="Proteomes" id="UP000003823">
    <property type="component" value="Unassembled WGS sequence"/>
</dbReference>
<accession>E0PP61</accession>
<protein>
    <submittedName>
        <fullName evidence="1">Uncharacterized protein</fullName>
    </submittedName>
</protein>
<dbReference type="HOGENOM" id="CLU_2144463_0_0_9"/>
<evidence type="ECO:0000313" key="2">
    <source>
        <dbReference type="Proteomes" id="UP000003823"/>
    </source>
</evidence>
<dbReference type="EMBL" id="AEEN01000010">
    <property type="protein sequence ID" value="EFM32046.1"/>
    <property type="molecule type" value="Genomic_DNA"/>
</dbReference>
<organism evidence="1 2">
    <name type="scientific">Streptococcus mitis ATCC 6249</name>
    <dbReference type="NCBI Taxonomy" id="864567"/>
    <lineage>
        <taxon>Bacteria</taxon>
        <taxon>Bacillati</taxon>
        <taxon>Bacillota</taxon>
        <taxon>Bacilli</taxon>
        <taxon>Lactobacillales</taxon>
        <taxon>Streptococcaceae</taxon>
        <taxon>Streptococcus</taxon>
        <taxon>Streptococcus mitis group</taxon>
    </lineage>
</organism>
<proteinExistence type="predicted"/>
<gene>
    <name evidence="1" type="ORF">HMPREF8571_0328</name>
</gene>
<reference evidence="1 2" key="1">
    <citation type="submission" date="2010-07" db="EMBL/GenBank/DDBJ databases">
        <authorList>
            <person name="Muzny D."/>
            <person name="Qin X."/>
            <person name="Deng J."/>
            <person name="Jiang H."/>
            <person name="Liu Y."/>
            <person name="Qu J."/>
            <person name="Song X.-Z."/>
            <person name="Zhang L."/>
            <person name="Thornton R."/>
            <person name="Coyle M."/>
            <person name="Francisco L."/>
            <person name="Jackson L."/>
            <person name="Javaid M."/>
            <person name="Korchina V."/>
            <person name="Kovar C."/>
            <person name="Mata R."/>
            <person name="Mathew T."/>
            <person name="Ngo R."/>
            <person name="Nguyen L."/>
            <person name="Nguyen N."/>
            <person name="Okwuonu G."/>
            <person name="Ongeri F."/>
            <person name="Pham C."/>
            <person name="Simmons D."/>
            <person name="Wilczek-Boney K."/>
            <person name="Hale W."/>
            <person name="Jakkamsetti A."/>
            <person name="Pham P."/>
            <person name="Ruth R."/>
            <person name="San Lucas F."/>
            <person name="Warren J."/>
            <person name="Zhang J."/>
            <person name="Zhao Z."/>
            <person name="Zhou C."/>
            <person name="Zhu D."/>
            <person name="Lee S."/>
            <person name="Bess C."/>
            <person name="Blankenburg K."/>
            <person name="Forbes L."/>
            <person name="Fu Q."/>
            <person name="Gubbala S."/>
            <person name="Hirani K."/>
            <person name="Jayaseelan J.C."/>
            <person name="Lara F."/>
            <person name="Munidasa M."/>
            <person name="Palculict T."/>
            <person name="Patil S."/>
            <person name="Pu L.-L."/>
            <person name="Saada N."/>
            <person name="Tang L."/>
            <person name="Weissenberger G."/>
            <person name="Zhu Y."/>
            <person name="Hemphill L."/>
            <person name="Shang Y."/>
            <person name="Youmans B."/>
            <person name="Ayvaz T."/>
            <person name="Ross M."/>
            <person name="Santibanez J."/>
            <person name="Aqrawi P."/>
            <person name="Gross S."/>
            <person name="Joshi V."/>
            <person name="Fowler G."/>
            <person name="Nazareth L."/>
            <person name="Reid J."/>
            <person name="Worley K."/>
            <person name="Petrosino J."/>
            <person name="Highlander S."/>
            <person name="Gibbs R."/>
        </authorList>
    </citation>
    <scope>NUCLEOTIDE SEQUENCE [LARGE SCALE GENOMIC DNA]</scope>
    <source>
        <strain evidence="1 2">ATCC 6249</strain>
    </source>
</reference>
<name>E0PP61_STRMT</name>